<dbReference type="Proteomes" id="UP000322873">
    <property type="component" value="Unassembled WGS sequence"/>
</dbReference>
<feature type="compositionally biased region" description="Basic and acidic residues" evidence="1">
    <location>
        <begin position="61"/>
        <end position="80"/>
    </location>
</feature>
<dbReference type="EMBL" id="VICG01000002">
    <property type="protein sequence ID" value="KAA8575348.1"/>
    <property type="molecule type" value="Genomic_DNA"/>
</dbReference>
<gene>
    <name evidence="2" type="ORF">EYC84_004520</name>
</gene>
<evidence type="ECO:0000313" key="2">
    <source>
        <dbReference type="EMBL" id="KAA8575348.1"/>
    </source>
</evidence>
<organism evidence="2 3">
    <name type="scientific">Monilinia fructicola</name>
    <name type="common">Brown rot fungus</name>
    <name type="synonym">Ciboria fructicola</name>
    <dbReference type="NCBI Taxonomy" id="38448"/>
    <lineage>
        <taxon>Eukaryota</taxon>
        <taxon>Fungi</taxon>
        <taxon>Dikarya</taxon>
        <taxon>Ascomycota</taxon>
        <taxon>Pezizomycotina</taxon>
        <taxon>Leotiomycetes</taxon>
        <taxon>Helotiales</taxon>
        <taxon>Sclerotiniaceae</taxon>
        <taxon>Monilinia</taxon>
    </lineage>
</organism>
<sequence>MMCSRTSLYPPILECNSHNTMEIIWQALVYVLSIIGWNKWCNNKVDIGEEEKTTPPAMWHGKAEPSVEDGDQPRMVERIG</sequence>
<protein>
    <submittedName>
        <fullName evidence="2">Uncharacterized protein</fullName>
    </submittedName>
</protein>
<comment type="caution">
    <text evidence="2">The sequence shown here is derived from an EMBL/GenBank/DDBJ whole genome shotgun (WGS) entry which is preliminary data.</text>
</comment>
<dbReference type="AlphaFoldDB" id="A0A5M9K0M4"/>
<feature type="region of interest" description="Disordered" evidence="1">
    <location>
        <begin position="52"/>
        <end position="80"/>
    </location>
</feature>
<accession>A0A5M9K0M4</accession>
<evidence type="ECO:0000256" key="1">
    <source>
        <dbReference type="SAM" id="MobiDB-lite"/>
    </source>
</evidence>
<name>A0A5M9K0M4_MONFR</name>
<evidence type="ECO:0000313" key="3">
    <source>
        <dbReference type="Proteomes" id="UP000322873"/>
    </source>
</evidence>
<proteinExistence type="predicted"/>
<keyword evidence="3" id="KW-1185">Reference proteome</keyword>
<reference evidence="2 3" key="1">
    <citation type="submission" date="2019-06" db="EMBL/GenBank/DDBJ databases">
        <title>Genome Sequence of the Brown Rot Fungal Pathogen Monilinia fructicola.</title>
        <authorList>
            <person name="De Miccolis Angelini R.M."/>
            <person name="Landi L."/>
            <person name="Abate D."/>
            <person name="Pollastro S."/>
            <person name="Romanazzi G."/>
            <person name="Faretra F."/>
        </authorList>
    </citation>
    <scope>NUCLEOTIDE SEQUENCE [LARGE SCALE GENOMIC DNA]</scope>
    <source>
        <strain evidence="2 3">Mfrc123</strain>
    </source>
</reference>